<name>A0A085LKT0_9BILA</name>
<accession>A0A085LKT0</accession>
<evidence type="ECO:0000313" key="2">
    <source>
        <dbReference type="Proteomes" id="UP000030764"/>
    </source>
</evidence>
<reference evidence="1 2" key="1">
    <citation type="journal article" date="2014" name="Nat. Genet.">
        <title>Genome and transcriptome of the porcine whipworm Trichuris suis.</title>
        <authorList>
            <person name="Jex A.R."/>
            <person name="Nejsum P."/>
            <person name="Schwarz E.M."/>
            <person name="Hu L."/>
            <person name="Young N.D."/>
            <person name="Hall R.S."/>
            <person name="Korhonen P.K."/>
            <person name="Liao S."/>
            <person name="Thamsborg S."/>
            <person name="Xia J."/>
            <person name="Xu P."/>
            <person name="Wang S."/>
            <person name="Scheerlinck J.P."/>
            <person name="Hofmann A."/>
            <person name="Sternberg P.W."/>
            <person name="Wang J."/>
            <person name="Gasser R.B."/>
        </authorList>
    </citation>
    <scope>NUCLEOTIDE SEQUENCE [LARGE SCALE GENOMIC DNA]</scope>
    <source>
        <strain evidence="1">DCEP-RM93M</strain>
    </source>
</reference>
<keyword evidence="2" id="KW-1185">Reference proteome</keyword>
<sequence length="180" mass="20540">MDLMRKHGIGQITIMLLLGDRICITAQNGAPLTTISRRKMQTSQPSPVLSMKVKEMCLSSPYTIRVLFLKVKIYQTSKDVITVGLVCRIPFEQFLKEGGAKYEYTWSGWNSAADKQLRATSSKSKSNRHSSKDPYRRFANRLSRCDLFSAIDLVRMTRFSGSQNYVSKNEGFFHGPLKFR</sequence>
<protein>
    <submittedName>
        <fullName evidence="1">Uncharacterized protein</fullName>
    </submittedName>
</protein>
<evidence type="ECO:0000313" key="1">
    <source>
        <dbReference type="EMBL" id="KFD45576.1"/>
    </source>
</evidence>
<dbReference type="EMBL" id="KL363459">
    <property type="protein sequence ID" value="KFD45576.1"/>
    <property type="molecule type" value="Genomic_DNA"/>
</dbReference>
<gene>
    <name evidence="1" type="ORF">M513_13547</name>
</gene>
<dbReference type="Proteomes" id="UP000030764">
    <property type="component" value="Unassembled WGS sequence"/>
</dbReference>
<organism evidence="1 2">
    <name type="scientific">Trichuris suis</name>
    <name type="common">pig whipworm</name>
    <dbReference type="NCBI Taxonomy" id="68888"/>
    <lineage>
        <taxon>Eukaryota</taxon>
        <taxon>Metazoa</taxon>
        <taxon>Ecdysozoa</taxon>
        <taxon>Nematoda</taxon>
        <taxon>Enoplea</taxon>
        <taxon>Dorylaimia</taxon>
        <taxon>Trichinellida</taxon>
        <taxon>Trichuridae</taxon>
        <taxon>Trichuris</taxon>
    </lineage>
</organism>
<dbReference type="AlphaFoldDB" id="A0A085LKT0"/>
<proteinExistence type="predicted"/>